<proteinExistence type="inferred from homology"/>
<evidence type="ECO:0000256" key="2">
    <source>
        <dbReference type="ARBA" id="ARBA00004286"/>
    </source>
</evidence>
<dbReference type="PANTHER" id="PTHR13350">
    <property type="entry name" value="INTEGRATOR COMPLEX SUBUNIT 8"/>
    <property type="match status" value="1"/>
</dbReference>
<evidence type="ECO:0000256" key="4">
    <source>
        <dbReference type="ARBA" id="ARBA00022454"/>
    </source>
</evidence>
<protein>
    <recommendedName>
        <fullName evidence="6">INTS8 TPR repeats domain-containing protein</fullName>
    </recommendedName>
</protein>
<organism evidence="7">
    <name type="scientific">Menopon gallinae</name>
    <name type="common">poultry shaft louse</name>
    <dbReference type="NCBI Taxonomy" id="328185"/>
    <lineage>
        <taxon>Eukaryota</taxon>
        <taxon>Metazoa</taxon>
        <taxon>Ecdysozoa</taxon>
        <taxon>Arthropoda</taxon>
        <taxon>Hexapoda</taxon>
        <taxon>Insecta</taxon>
        <taxon>Pterygota</taxon>
        <taxon>Neoptera</taxon>
        <taxon>Paraneoptera</taxon>
        <taxon>Psocodea</taxon>
        <taxon>Troctomorpha</taxon>
        <taxon>Phthiraptera</taxon>
        <taxon>Amblycera</taxon>
        <taxon>Menoponidae</taxon>
        <taxon>Menopon</taxon>
    </lineage>
</organism>
<comment type="caution">
    <text evidence="7">The sequence shown here is derived from an EMBL/GenBank/DDBJ whole genome shotgun (WGS) entry which is preliminary data.</text>
</comment>
<dbReference type="InterPro" id="IPR038751">
    <property type="entry name" value="INTS8"/>
</dbReference>
<evidence type="ECO:0000256" key="5">
    <source>
        <dbReference type="ARBA" id="ARBA00023242"/>
    </source>
</evidence>
<evidence type="ECO:0000256" key="1">
    <source>
        <dbReference type="ARBA" id="ARBA00004123"/>
    </source>
</evidence>
<evidence type="ECO:0000256" key="3">
    <source>
        <dbReference type="ARBA" id="ARBA00007147"/>
    </source>
</evidence>
<gene>
    <name evidence="7" type="ORF">PYX00_007105</name>
</gene>
<reference evidence="7" key="1">
    <citation type="journal article" date="2024" name="Gigascience">
        <title>Chromosome-level genome of the poultry shaft louse Menopon gallinae provides insight into the host-switching and adaptive evolution of parasitic lice.</title>
        <authorList>
            <person name="Xu Y."/>
            <person name="Ma L."/>
            <person name="Liu S."/>
            <person name="Liang Y."/>
            <person name="Liu Q."/>
            <person name="He Z."/>
            <person name="Tian L."/>
            <person name="Duan Y."/>
            <person name="Cai W."/>
            <person name="Li H."/>
            <person name="Song F."/>
        </authorList>
    </citation>
    <scope>NUCLEOTIDE SEQUENCE</scope>
    <source>
        <strain evidence="7">Cailab_2023a</strain>
    </source>
</reference>
<dbReference type="AlphaFoldDB" id="A0AAW2HHQ3"/>
<evidence type="ECO:0000313" key="7">
    <source>
        <dbReference type="EMBL" id="KAL0269327.1"/>
    </source>
</evidence>
<dbReference type="GO" id="GO:0032039">
    <property type="term" value="C:integrator complex"/>
    <property type="evidence" value="ECO:0007669"/>
    <property type="project" value="TreeGrafter"/>
</dbReference>
<dbReference type="Pfam" id="PF25756">
    <property type="entry name" value="TPR_INTS8"/>
    <property type="match status" value="1"/>
</dbReference>
<keyword evidence="4" id="KW-0158">Chromosome</keyword>
<accession>A0AAW2HHQ3</accession>
<dbReference type="GO" id="GO:0034472">
    <property type="term" value="P:snRNA 3'-end processing"/>
    <property type="evidence" value="ECO:0007669"/>
    <property type="project" value="InterPro"/>
</dbReference>
<keyword evidence="5" id="KW-0539">Nucleus</keyword>
<evidence type="ECO:0000259" key="6">
    <source>
        <dbReference type="Pfam" id="PF25756"/>
    </source>
</evidence>
<feature type="domain" description="INTS8 TPR repeats" evidence="6">
    <location>
        <begin position="511"/>
        <end position="991"/>
    </location>
</feature>
<dbReference type="EMBL" id="JARGDH010000004">
    <property type="protein sequence ID" value="KAL0269327.1"/>
    <property type="molecule type" value="Genomic_DNA"/>
</dbReference>
<dbReference type="InterPro" id="IPR057980">
    <property type="entry name" value="TPR_INTS8"/>
</dbReference>
<dbReference type="PANTHER" id="PTHR13350:SF1">
    <property type="entry name" value="INTEGRATOR COMPLEX SUBUNIT 8"/>
    <property type="match status" value="1"/>
</dbReference>
<comment type="subcellular location">
    <subcellularLocation>
        <location evidence="2">Chromosome</location>
    </subcellularLocation>
    <subcellularLocation>
        <location evidence="1">Nucleus</location>
    </subcellularLocation>
</comment>
<comment type="similarity">
    <text evidence="3">Belongs to the Integrator subunit 8 family.</text>
</comment>
<dbReference type="GO" id="GO:0005694">
    <property type="term" value="C:chromosome"/>
    <property type="evidence" value="ECO:0007669"/>
    <property type="project" value="UniProtKB-SubCell"/>
</dbReference>
<sequence length="1004" mass="114876">MDVDRLRLGSVPLAPDTVLWFEFLLDSTLLEKHLSKPNPDPKPVELMIKFLTVDDKEKICLDEEGEELESELSNSKFNKRSLAIKILAVKVFAFLHWDLANLDSMLPPVLQVSLLDSILYISTEDEFCIHTHNSKDFSQWDKQAIFAITLYHRWVLKAYTTLSLITKQTFPCKQIPGLKDPNDTANKKEKDLLDQLDMQKGISVEFLRKILGRISTVTVPTIDSFVQLTEDSTDINVKWTDGVEISAEEFQCQLAYELGCYSFYEEDYVMAEMDFASCLDLYQKKDDFQKKIPFCVLDKAKLDEYCKALRINYSTSVGEKSLLEKFRNSIKDGYNGIMQILQEDNVKREIPLNDRTMLEVDIQVAMCKGTDTVTKDTLFKIQILNTLRRVMTNEIMVVNFAQILRSAGDKGVDFFLVSLKSLLPEIGVKERTNIKYFLLDSMLRDLSWADRSSMTLASIFLENGNIKNLFTEDEISDINWKIGVSDNEFEEFTATNSNDVPVQLISRSPRLEIMNIQQQLIQSYDTSNIKNLLTKLCSKDPTKSWWKLNNKWDLPIPLQSVVMTLTKGYIQDLVYILLAKSRELSNNKDFRRSILLLENTEKEVEESSAISRNTFYKLNRLIDWEILLVQINQYLEEYPENNIDPGQLISSCKSCLAALQSGDSVIPRLEVMENCALALLNLGEWEMLTAMDKRWTYLELAAAIAYACQDINKHKGSKKISRDAWDLILPVFGPAPPTKRSASGATVSPTGSNLTKNCLVNFLLKLRESNCLTVVISLLARLHNVLKDEPSLEISCQYIGLWPAVVSNSNSYSSRSVAEVLTHVTLQALKFMPNHFPFLKVLGDINFWYYVEAGAVASDYFTQPVPKAAIDHFVYRRMIKCCSQLQCHTQAAVLCQFLDEVDYTTAFKCLSETKSSQCADAMDAYYPCIWDLTILEYLVNMHNKRGETQRKQQVIKMMGLLELNSNNNEEIQREAANIRKRQFLRALTNQYSISSNINNFFVKS</sequence>
<name>A0AAW2HHQ3_9NEOP</name>